<evidence type="ECO:0000313" key="3">
    <source>
        <dbReference type="Proteomes" id="UP001472677"/>
    </source>
</evidence>
<keyword evidence="3" id="KW-1185">Reference proteome</keyword>
<proteinExistence type="predicted"/>
<dbReference type="Proteomes" id="UP001472677">
    <property type="component" value="Unassembled WGS sequence"/>
</dbReference>
<gene>
    <name evidence="2" type="ORF">V6N12_053062</name>
</gene>
<comment type="caution">
    <text evidence="2">The sequence shown here is derived from an EMBL/GenBank/DDBJ whole genome shotgun (WGS) entry which is preliminary data.</text>
</comment>
<organism evidence="2 3">
    <name type="scientific">Hibiscus sabdariffa</name>
    <name type="common">roselle</name>
    <dbReference type="NCBI Taxonomy" id="183260"/>
    <lineage>
        <taxon>Eukaryota</taxon>
        <taxon>Viridiplantae</taxon>
        <taxon>Streptophyta</taxon>
        <taxon>Embryophyta</taxon>
        <taxon>Tracheophyta</taxon>
        <taxon>Spermatophyta</taxon>
        <taxon>Magnoliopsida</taxon>
        <taxon>eudicotyledons</taxon>
        <taxon>Gunneridae</taxon>
        <taxon>Pentapetalae</taxon>
        <taxon>rosids</taxon>
        <taxon>malvids</taxon>
        <taxon>Malvales</taxon>
        <taxon>Malvaceae</taxon>
        <taxon>Malvoideae</taxon>
        <taxon>Hibiscus</taxon>
    </lineage>
</organism>
<evidence type="ECO:0000313" key="2">
    <source>
        <dbReference type="EMBL" id="KAK8498841.1"/>
    </source>
</evidence>
<sequence length="156" mass="17077">MFDEYIFPYASKTTNTNEADVLQSPLVYLTPSNQLGNDISAGNRVAINESLVHVPCQEASESDQLGLHSPTTETIEQPSEQVKEPDFTQMHDNTAGRSHEQEINNSMAQGQEQSVEEEGVLEVVPEVVHSTSTGSKELVPQAAGVFVAAWLCQFKN</sequence>
<reference evidence="2 3" key="1">
    <citation type="journal article" date="2024" name="G3 (Bethesda)">
        <title>Genome assembly of Hibiscus sabdariffa L. provides insights into metabolisms of medicinal natural products.</title>
        <authorList>
            <person name="Kim T."/>
        </authorList>
    </citation>
    <scope>NUCLEOTIDE SEQUENCE [LARGE SCALE GENOMIC DNA]</scope>
    <source>
        <strain evidence="2">TK-2024</strain>
        <tissue evidence="2">Old leaves</tissue>
    </source>
</reference>
<feature type="region of interest" description="Disordered" evidence="1">
    <location>
        <begin position="58"/>
        <end position="98"/>
    </location>
</feature>
<accession>A0ABR2AX80</accession>
<evidence type="ECO:0000256" key="1">
    <source>
        <dbReference type="SAM" id="MobiDB-lite"/>
    </source>
</evidence>
<feature type="compositionally biased region" description="Polar residues" evidence="1">
    <location>
        <begin position="69"/>
        <end position="80"/>
    </location>
</feature>
<protein>
    <submittedName>
        <fullName evidence="2">Uncharacterized protein</fullName>
    </submittedName>
</protein>
<name>A0ABR2AX80_9ROSI</name>
<dbReference type="EMBL" id="JBBPBM010000246">
    <property type="protein sequence ID" value="KAK8498841.1"/>
    <property type="molecule type" value="Genomic_DNA"/>
</dbReference>